<dbReference type="GO" id="GO:0005737">
    <property type="term" value="C:cytoplasm"/>
    <property type="evidence" value="ECO:0007669"/>
    <property type="project" value="UniProtKB-SubCell"/>
</dbReference>
<feature type="domain" description="HTH OST-type" evidence="7">
    <location>
        <begin position="1"/>
        <end position="76"/>
    </location>
</feature>
<dbReference type="InterPro" id="IPR035437">
    <property type="entry name" value="SNase_OB-fold_sf"/>
</dbReference>
<dbReference type="InterPro" id="IPR025605">
    <property type="entry name" value="OST-HTH/LOTUS_dom"/>
</dbReference>
<feature type="compositionally biased region" description="Low complexity" evidence="5">
    <location>
        <begin position="132"/>
        <end position="160"/>
    </location>
</feature>
<feature type="domain" description="HTH OST-type" evidence="7">
    <location>
        <begin position="258"/>
        <end position="331"/>
    </location>
</feature>
<evidence type="ECO:0000256" key="4">
    <source>
        <dbReference type="ARBA" id="ARBA00022871"/>
    </source>
</evidence>
<protein>
    <recommendedName>
        <fullName evidence="10">Tudor domain-containing protein 5</fullName>
    </recommendedName>
</protein>
<evidence type="ECO:0000256" key="5">
    <source>
        <dbReference type="SAM" id="MobiDB-lite"/>
    </source>
</evidence>
<dbReference type="InterPro" id="IPR041966">
    <property type="entry name" value="LOTUS-like"/>
</dbReference>
<dbReference type="AlphaFoldDB" id="A0A9P0CQP8"/>
<evidence type="ECO:0000259" key="7">
    <source>
        <dbReference type="PROSITE" id="PS51644"/>
    </source>
</evidence>
<dbReference type="Pfam" id="PF12872">
    <property type="entry name" value="OST-HTH"/>
    <property type="match status" value="2"/>
</dbReference>
<feature type="compositionally biased region" description="Basic and acidic residues" evidence="5">
    <location>
        <begin position="919"/>
        <end position="928"/>
    </location>
</feature>
<dbReference type="Gene3D" id="2.40.50.90">
    <property type="match status" value="1"/>
</dbReference>
<dbReference type="Gene3D" id="2.30.30.140">
    <property type="match status" value="1"/>
</dbReference>
<keyword evidence="4" id="KW-0221">Differentiation</keyword>
<gene>
    <name evidence="8" type="ORF">PSYICH_LOCUS6619</name>
</gene>
<dbReference type="Pfam" id="PF00567">
    <property type="entry name" value="TUDOR"/>
    <property type="match status" value="1"/>
</dbReference>
<evidence type="ECO:0000256" key="1">
    <source>
        <dbReference type="ARBA" id="ARBA00004496"/>
    </source>
</evidence>
<keyword evidence="4" id="KW-0744">Spermatogenesis</keyword>
<dbReference type="EMBL" id="OV651814">
    <property type="protein sequence ID" value="CAH1106186.1"/>
    <property type="molecule type" value="Genomic_DNA"/>
</dbReference>
<dbReference type="InterPro" id="IPR002999">
    <property type="entry name" value="Tudor"/>
</dbReference>
<evidence type="ECO:0008006" key="10">
    <source>
        <dbReference type="Google" id="ProtNLM"/>
    </source>
</evidence>
<dbReference type="PANTHER" id="PTHR22948:SF76">
    <property type="entry name" value="FI20010P1-RELATED"/>
    <property type="match status" value="1"/>
</dbReference>
<organism evidence="8 9">
    <name type="scientific">Psylliodes chrysocephalus</name>
    <dbReference type="NCBI Taxonomy" id="3402493"/>
    <lineage>
        <taxon>Eukaryota</taxon>
        <taxon>Metazoa</taxon>
        <taxon>Ecdysozoa</taxon>
        <taxon>Arthropoda</taxon>
        <taxon>Hexapoda</taxon>
        <taxon>Insecta</taxon>
        <taxon>Pterygota</taxon>
        <taxon>Neoptera</taxon>
        <taxon>Endopterygota</taxon>
        <taxon>Coleoptera</taxon>
        <taxon>Polyphaga</taxon>
        <taxon>Cucujiformia</taxon>
        <taxon>Chrysomeloidea</taxon>
        <taxon>Chrysomelidae</taxon>
        <taxon>Galerucinae</taxon>
        <taxon>Alticini</taxon>
        <taxon>Psylliodes</taxon>
    </lineage>
</organism>
<feature type="compositionally biased region" description="Polar residues" evidence="5">
    <location>
        <begin position="161"/>
        <end position="173"/>
    </location>
</feature>
<evidence type="ECO:0000259" key="6">
    <source>
        <dbReference type="PROSITE" id="PS50304"/>
    </source>
</evidence>
<accession>A0A9P0CQP8</accession>
<dbReference type="Proteomes" id="UP001153636">
    <property type="component" value="Chromosome 2"/>
</dbReference>
<dbReference type="GO" id="GO:0007283">
    <property type="term" value="P:spermatogenesis"/>
    <property type="evidence" value="ECO:0007669"/>
    <property type="project" value="UniProtKB-KW"/>
</dbReference>
<dbReference type="GO" id="GO:0030154">
    <property type="term" value="P:cell differentiation"/>
    <property type="evidence" value="ECO:0007669"/>
    <property type="project" value="UniProtKB-ARBA"/>
</dbReference>
<dbReference type="OrthoDB" id="341421at2759"/>
<dbReference type="SUPFAM" id="SSF63748">
    <property type="entry name" value="Tudor/PWWP/MBT"/>
    <property type="match status" value="1"/>
</dbReference>
<evidence type="ECO:0000313" key="8">
    <source>
        <dbReference type="EMBL" id="CAH1106186.1"/>
    </source>
</evidence>
<dbReference type="PROSITE" id="PS51644">
    <property type="entry name" value="HTH_OST"/>
    <property type="match status" value="2"/>
</dbReference>
<feature type="region of interest" description="Disordered" evidence="5">
    <location>
        <begin position="707"/>
        <end position="729"/>
    </location>
</feature>
<dbReference type="PROSITE" id="PS50304">
    <property type="entry name" value="TUDOR"/>
    <property type="match status" value="1"/>
</dbReference>
<feature type="region of interest" description="Disordered" evidence="5">
    <location>
        <begin position="918"/>
        <end position="937"/>
    </location>
</feature>
<evidence type="ECO:0000313" key="9">
    <source>
        <dbReference type="Proteomes" id="UP001153636"/>
    </source>
</evidence>
<evidence type="ECO:0000256" key="2">
    <source>
        <dbReference type="ARBA" id="ARBA00022490"/>
    </source>
</evidence>
<name>A0A9P0CQP8_9CUCU</name>
<keyword evidence="3" id="KW-0677">Repeat</keyword>
<dbReference type="PANTHER" id="PTHR22948">
    <property type="entry name" value="TUDOR DOMAIN CONTAINING PROTEIN"/>
    <property type="match status" value="1"/>
</dbReference>
<comment type="subcellular location">
    <subcellularLocation>
        <location evidence="1">Cytoplasm</location>
    </subcellularLocation>
</comment>
<sequence length="1140" mass="130526">MEAQKKILRGLVTATPTAITVQQLAIEYRNTIGEPIPYQKFGYNSLEHFFRSIPDTIQIQGYGPFALVNPVVSNKSSHVMALVSKQKIEVKRGRHRMPLMRRHVVVTTDFLKNSIPNPRPQPQKMYYPPANTKTMTSSQTTTISNIKNSSSDSQVVSDSSCPLSGNSVENKRPTSFVSSKNAVVEKPPVSYKSNNADHKVKQFTATKLRNSHSSSKLPEKDYDCIPSRRNNIFDKQTNSSITTESNNNIPMEDSEESVPVSVKNNLKNLIGQYPDGIWCADVPGVYRKMFKRELKYQDLGFRNLIDLCMYLKSTFHYVRPSNEDFKLFDRSKPIPASAEKYFTAASFSSKSNLLQETVDALPSLNWSDMESFLPPNVFKPGNEIPRTFVPDDTKENDTIDIVVGEIFDVSKFWVYKDDGKLDKLMDDIQVFYKENENEYKMPQDLIREGMYCVAIIIGEYHRALIIDSTSLTDDSTRVFFIDYGTMAKVKSQLYFLHEQFAQLPAQTIRCRLANICPPVKGAPWSQESSKEFRRIIKKRDLTAKISRVDWKDQYLEVFLADVTESQNVFYINNVLVEKGFAIFPDQEQENSIIDALSTPIVNLIHLFPTFVELEHGLAPSTLEMEIYHKCNTPINFCYPQYFNVDLFEEENIVKHYTEFWETNILKGLRKMLHHHHNIDSGKIKDKPFNFPLFGMLEEEMREYLGDELSEKHEEQSNYEEEQNNHDEKRDKIINKIEKWNETVNELREDCRLSEDIMNDLLNICDLNSKTDSEQNDDFLNRNLSHSSAESSYIPENGDGESVNCNDEFEGYEGSFSKHPLQDLSFSRSNSSCNSAEYSESDKYSHLFNDSAKSDVCFNEDREELLIDDQVVNEKVVSSETKIFNPNNPFLQNLDDEVPKGDILGCGILAPSNPFLSYIPKEDNSDQKSDSTNSTEYGTSVQEVKVAKSWSTEYYSGSDMSMSLVSDSVDSTPNTNNFNYSEPVCTDSDKFPATSRTAVMNSIQFSHAINKPVLTNSVHVEQHSVRSDISDVRPGLDISRPEFYPQNYFYSPQFYNYNNYPPMYPQSFPHASLANPYYNMAHQQVYTRSSYNVMQSNIPSQALRKPIGPPPGFGPNPQQSNGQCSDFYEAYNQILKQKFNH</sequence>
<dbReference type="CDD" id="cd09972">
    <property type="entry name" value="LOTUS_TDRD_OSKAR"/>
    <property type="match status" value="1"/>
</dbReference>
<feature type="region of interest" description="Disordered" evidence="5">
    <location>
        <begin position="113"/>
        <end position="173"/>
    </location>
</feature>
<feature type="domain" description="Tudor" evidence="6">
    <location>
        <begin position="445"/>
        <end position="504"/>
    </location>
</feature>
<reference evidence="8" key="1">
    <citation type="submission" date="2022-01" db="EMBL/GenBank/DDBJ databases">
        <authorList>
            <person name="King R."/>
        </authorList>
    </citation>
    <scope>NUCLEOTIDE SEQUENCE</scope>
</reference>
<evidence type="ECO:0000256" key="3">
    <source>
        <dbReference type="ARBA" id="ARBA00022737"/>
    </source>
</evidence>
<keyword evidence="9" id="KW-1185">Reference proteome</keyword>
<keyword evidence="2" id="KW-0963">Cytoplasm</keyword>
<dbReference type="Gene3D" id="3.30.420.610">
    <property type="entry name" value="LOTUS domain-like"/>
    <property type="match status" value="2"/>
</dbReference>
<dbReference type="InterPro" id="IPR050621">
    <property type="entry name" value="Tudor_domain_containing"/>
</dbReference>
<feature type="region of interest" description="Disordered" evidence="5">
    <location>
        <begin position="1100"/>
        <end position="1121"/>
    </location>
</feature>
<proteinExistence type="predicted"/>
<dbReference type="CDD" id="cd08824">
    <property type="entry name" value="LOTUS"/>
    <property type="match status" value="1"/>
</dbReference>